<sequence length="135" mass="14966">MLIFPELLVKSLFESVRSDFTNMKTSQSSSLTSAQLTEASKLGQLLARLRTARRVKQVDAAIRAGLSRNTVYRMEHGDPGIAFGQILRYLDAIAPGTTLGDLYAESDPALAMLRVREQTKRVRDMSSSELDALDF</sequence>
<dbReference type="Proteomes" id="UP001058980">
    <property type="component" value="Chromosome"/>
</dbReference>
<accession>A0ABY5QCH4</accession>
<dbReference type="RefSeq" id="WP_246184553.1">
    <property type="nucleotide sequence ID" value="NZ_CABPSA010000003.1"/>
</dbReference>
<evidence type="ECO:0000313" key="2">
    <source>
        <dbReference type="EMBL" id="UVA78476.1"/>
    </source>
</evidence>
<dbReference type="SMART" id="SM00530">
    <property type="entry name" value="HTH_XRE"/>
    <property type="match status" value="1"/>
</dbReference>
<dbReference type="PROSITE" id="PS50943">
    <property type="entry name" value="HTH_CROC1"/>
    <property type="match status" value="1"/>
</dbReference>
<gene>
    <name evidence="2" type="ORF">NTU39_20840</name>
</gene>
<protein>
    <submittedName>
        <fullName evidence="2">Helix-turn-helix domain-containing protein</fullName>
    </submittedName>
</protein>
<dbReference type="CDD" id="cd00093">
    <property type="entry name" value="HTH_XRE"/>
    <property type="match status" value="1"/>
</dbReference>
<evidence type="ECO:0000259" key="1">
    <source>
        <dbReference type="PROSITE" id="PS50943"/>
    </source>
</evidence>
<keyword evidence="3" id="KW-1185">Reference proteome</keyword>
<proteinExistence type="predicted"/>
<dbReference type="Pfam" id="PF13560">
    <property type="entry name" value="HTH_31"/>
    <property type="match status" value="1"/>
</dbReference>
<feature type="domain" description="HTH cro/C1-type" evidence="1">
    <location>
        <begin position="46"/>
        <end position="77"/>
    </location>
</feature>
<dbReference type="InterPro" id="IPR001387">
    <property type="entry name" value="Cro/C1-type_HTH"/>
</dbReference>
<name>A0ABY5QCH4_9BURK</name>
<dbReference type="EMBL" id="CP102780">
    <property type="protein sequence ID" value="UVA78476.1"/>
    <property type="molecule type" value="Genomic_DNA"/>
</dbReference>
<organism evidence="2 3">
    <name type="scientific">Pandoraea commovens</name>
    <dbReference type="NCBI Taxonomy" id="2508289"/>
    <lineage>
        <taxon>Bacteria</taxon>
        <taxon>Pseudomonadati</taxon>
        <taxon>Pseudomonadota</taxon>
        <taxon>Betaproteobacteria</taxon>
        <taxon>Burkholderiales</taxon>
        <taxon>Burkholderiaceae</taxon>
        <taxon>Pandoraea</taxon>
    </lineage>
</organism>
<reference evidence="2" key="1">
    <citation type="submission" date="2022-08" db="EMBL/GenBank/DDBJ databases">
        <title>Multi-unit outbreak of Pandoraea commovens among non-cystic fibrosis intensive care patients from 2019 to 2021 in Berlin, Germany.</title>
        <authorList>
            <person name="Menzel P."/>
        </authorList>
    </citation>
    <scope>NUCLEOTIDE SEQUENCE</scope>
    <source>
        <strain evidence="2">LB-19-202-79</strain>
    </source>
</reference>
<dbReference type="InterPro" id="IPR010982">
    <property type="entry name" value="Lambda_DNA-bd_dom_sf"/>
</dbReference>
<dbReference type="Gene3D" id="1.10.260.40">
    <property type="entry name" value="lambda repressor-like DNA-binding domains"/>
    <property type="match status" value="1"/>
</dbReference>
<evidence type="ECO:0000313" key="3">
    <source>
        <dbReference type="Proteomes" id="UP001058980"/>
    </source>
</evidence>
<dbReference type="SUPFAM" id="SSF47413">
    <property type="entry name" value="lambda repressor-like DNA-binding domains"/>
    <property type="match status" value="1"/>
</dbReference>